<name>A0ACC0LLN6_RHOML</name>
<protein>
    <submittedName>
        <fullName evidence="1">Uncharacterized protein</fullName>
    </submittedName>
</protein>
<evidence type="ECO:0000313" key="1">
    <source>
        <dbReference type="EMBL" id="KAI8529661.1"/>
    </source>
</evidence>
<comment type="caution">
    <text evidence="1">The sequence shown here is derived from an EMBL/GenBank/DDBJ whole genome shotgun (WGS) entry which is preliminary data.</text>
</comment>
<keyword evidence="2" id="KW-1185">Reference proteome</keyword>
<proteinExistence type="predicted"/>
<organism evidence="1 2">
    <name type="scientific">Rhododendron molle</name>
    <name type="common">Chinese azalea</name>
    <name type="synonym">Azalea mollis</name>
    <dbReference type="NCBI Taxonomy" id="49168"/>
    <lineage>
        <taxon>Eukaryota</taxon>
        <taxon>Viridiplantae</taxon>
        <taxon>Streptophyta</taxon>
        <taxon>Embryophyta</taxon>
        <taxon>Tracheophyta</taxon>
        <taxon>Spermatophyta</taxon>
        <taxon>Magnoliopsida</taxon>
        <taxon>eudicotyledons</taxon>
        <taxon>Gunneridae</taxon>
        <taxon>Pentapetalae</taxon>
        <taxon>asterids</taxon>
        <taxon>Ericales</taxon>
        <taxon>Ericaceae</taxon>
        <taxon>Ericoideae</taxon>
        <taxon>Rhodoreae</taxon>
        <taxon>Rhododendron</taxon>
    </lineage>
</organism>
<gene>
    <name evidence="1" type="ORF">RHMOL_Rhmol12G0241900</name>
</gene>
<reference evidence="1" key="1">
    <citation type="submission" date="2022-02" db="EMBL/GenBank/DDBJ databases">
        <title>Plant Genome Project.</title>
        <authorList>
            <person name="Zhang R.-G."/>
        </authorList>
    </citation>
    <scope>NUCLEOTIDE SEQUENCE</scope>
    <source>
        <strain evidence="1">AT1</strain>
    </source>
</reference>
<evidence type="ECO:0000313" key="2">
    <source>
        <dbReference type="Proteomes" id="UP001062846"/>
    </source>
</evidence>
<dbReference type="Proteomes" id="UP001062846">
    <property type="component" value="Chromosome 12"/>
</dbReference>
<dbReference type="EMBL" id="CM046399">
    <property type="protein sequence ID" value="KAI8529661.1"/>
    <property type="molecule type" value="Genomic_DNA"/>
</dbReference>
<accession>A0ACC0LLN6</accession>
<sequence length="631" mass="68788">MGLVNSGAHRTRPTGESQLKGEEKRNWLGSLSMASLVFGEVKLSRFLTIFLYLNALTFCQGKKNWENKYPFIKKASTFSSSPPASSSSSSYSSGRDKAYDYIIVGGGTAGCPLATTLSQNFSVLLLERGGVPFGNKNVSYLQNFHISLADTSPKSASQFFISTDGVINSRARVLGGGTSINAGFYTRASSRDVRKAGWDAKLVNESFPWIENQIVHPPNMAPWQKAVRDSLLDIGVAPYNGFTYDHLYGTKVGGTIFDQSGRRHTAAELLASANPDKLDVLIRATVQKIVFDTTGKKPRAIGVIFKDENGNQHQAHIARRRGSEIIVSSGAIGSPQLLLLSGIGPKSDLKKLNISVVLDNEFVGKGMADNPLNCVFIPTNTPVVQSLIQTVGITKMGVYIEASSGFGQSQDSIHCNHGIVSAEIGQLSTIPPKQRTQEAMQAYTKSKKELPHEAFKGGFILEKVASPISRGQLNLINTDVDNNPAVTFNYFAHPYDLSRCVDGIRMVEKLVTAKHFTNFTGHCDKQTVEKLLNMSVTANVNFIPKHTNDTESVEQFCKDTVVTIWHYHGGCNVGKVVSPEYKVLGVHRLRVVDGSTFSESPGTNPQATVMMLGRYMGVKILRERLGRSAGI</sequence>